<protein>
    <submittedName>
        <fullName evidence="1">Uncharacterized protein</fullName>
    </submittedName>
</protein>
<dbReference type="EMBL" id="CAJVRL010000067">
    <property type="protein sequence ID" value="CAG8955918.1"/>
    <property type="molecule type" value="Genomic_DNA"/>
</dbReference>
<dbReference type="AlphaFoldDB" id="A0A9N9L0G2"/>
<comment type="caution">
    <text evidence="1">The sequence shown here is derived from an EMBL/GenBank/DDBJ whole genome shotgun (WGS) entry which is preliminary data.</text>
</comment>
<keyword evidence="2" id="KW-1185">Reference proteome</keyword>
<evidence type="ECO:0000313" key="2">
    <source>
        <dbReference type="Proteomes" id="UP000696280"/>
    </source>
</evidence>
<sequence>MLIAKLGSLIHIFFNITIFGVPKTHLKPRVATGLSPPSTASLSVVVNAMADLSNEACIPFERIPRVFHNPTNIPRHSIETIAITPPQIPLGRRPSAVGLPNEISMQRSKEGVDANVAGHGNN</sequence>
<proteinExistence type="predicted"/>
<gene>
    <name evidence="1" type="ORF">HYFRA_00008771</name>
</gene>
<organism evidence="1 2">
    <name type="scientific">Hymenoscyphus fraxineus</name>
    <dbReference type="NCBI Taxonomy" id="746836"/>
    <lineage>
        <taxon>Eukaryota</taxon>
        <taxon>Fungi</taxon>
        <taxon>Dikarya</taxon>
        <taxon>Ascomycota</taxon>
        <taxon>Pezizomycotina</taxon>
        <taxon>Leotiomycetes</taxon>
        <taxon>Helotiales</taxon>
        <taxon>Helotiaceae</taxon>
        <taxon>Hymenoscyphus</taxon>
    </lineage>
</organism>
<evidence type="ECO:0000313" key="1">
    <source>
        <dbReference type="EMBL" id="CAG8955918.1"/>
    </source>
</evidence>
<reference evidence="1" key="1">
    <citation type="submission" date="2021-07" db="EMBL/GenBank/DDBJ databases">
        <authorList>
            <person name="Durling M."/>
        </authorList>
    </citation>
    <scope>NUCLEOTIDE SEQUENCE</scope>
</reference>
<dbReference type="Proteomes" id="UP000696280">
    <property type="component" value="Unassembled WGS sequence"/>
</dbReference>
<name>A0A9N9L0G2_9HELO</name>
<accession>A0A9N9L0G2</accession>